<evidence type="ECO:0000256" key="2">
    <source>
        <dbReference type="ARBA" id="ARBA00022527"/>
    </source>
</evidence>
<dbReference type="GO" id="GO:0004674">
    <property type="term" value="F:protein serine/threonine kinase activity"/>
    <property type="evidence" value="ECO:0007669"/>
    <property type="project" value="UniProtKB-KW"/>
</dbReference>
<dbReference type="FunFam" id="3.30.200.20:FF:000035">
    <property type="entry name" value="Serine/threonine protein kinase Stk1"/>
    <property type="match status" value="1"/>
</dbReference>
<dbReference type="Pfam" id="PF00069">
    <property type="entry name" value="Pkinase"/>
    <property type="match status" value="1"/>
</dbReference>
<dbReference type="SMART" id="SM00220">
    <property type="entry name" value="S_TKc"/>
    <property type="match status" value="1"/>
</dbReference>
<comment type="catalytic activity">
    <reaction evidence="8">
        <text>L-seryl-[protein] + ATP = O-phospho-L-seryl-[protein] + ADP + H(+)</text>
        <dbReference type="Rhea" id="RHEA:17989"/>
        <dbReference type="Rhea" id="RHEA-COMP:9863"/>
        <dbReference type="Rhea" id="RHEA-COMP:11604"/>
        <dbReference type="ChEBI" id="CHEBI:15378"/>
        <dbReference type="ChEBI" id="CHEBI:29999"/>
        <dbReference type="ChEBI" id="CHEBI:30616"/>
        <dbReference type="ChEBI" id="CHEBI:83421"/>
        <dbReference type="ChEBI" id="CHEBI:456216"/>
        <dbReference type="EC" id="2.7.11.1"/>
    </reaction>
</comment>
<dbReference type="Gene3D" id="3.30.10.20">
    <property type="match status" value="3"/>
</dbReference>
<dbReference type="InterPro" id="IPR017441">
    <property type="entry name" value="Protein_kinase_ATP_BS"/>
</dbReference>
<feature type="region of interest" description="Disordered" evidence="10">
    <location>
        <begin position="279"/>
        <end position="313"/>
    </location>
</feature>
<dbReference type="PROSITE" id="PS00108">
    <property type="entry name" value="PROTEIN_KINASE_ST"/>
    <property type="match status" value="1"/>
</dbReference>
<keyword evidence="2 14" id="KW-0723">Serine/threonine-protein kinase</keyword>
<reference evidence="14 15" key="1">
    <citation type="submission" date="2016-02" db="EMBL/GenBank/DDBJ databases">
        <title>Anaerosporomusa subterraneum gen. nov., sp. nov., a spore-forming obligate anaerobe isolated from saprolite.</title>
        <authorList>
            <person name="Choi J.K."/>
            <person name="Shah M."/>
            <person name="Yee N."/>
        </authorList>
    </citation>
    <scope>NUCLEOTIDE SEQUENCE [LARGE SCALE GENOMIC DNA]</scope>
    <source>
        <strain evidence="14 15">RU4</strain>
    </source>
</reference>
<evidence type="ECO:0000313" key="14">
    <source>
        <dbReference type="EMBL" id="KYZ77200.1"/>
    </source>
</evidence>
<dbReference type="PROSITE" id="PS50011">
    <property type="entry name" value="PROTEIN_KINASE_DOM"/>
    <property type="match status" value="1"/>
</dbReference>
<dbReference type="SUPFAM" id="SSF54184">
    <property type="entry name" value="Penicillin-binding protein 2x (pbp-2x), c-terminal domain"/>
    <property type="match status" value="1"/>
</dbReference>
<dbReference type="PANTHER" id="PTHR43289:SF34">
    <property type="entry name" value="SERINE_THREONINE-PROTEIN KINASE YBDM-RELATED"/>
    <property type="match status" value="1"/>
</dbReference>
<dbReference type="PROSITE" id="PS51178">
    <property type="entry name" value="PASTA"/>
    <property type="match status" value="3"/>
</dbReference>
<organism evidence="14 15">
    <name type="scientific">Anaerosporomusa subterranea</name>
    <dbReference type="NCBI Taxonomy" id="1794912"/>
    <lineage>
        <taxon>Bacteria</taxon>
        <taxon>Bacillati</taxon>
        <taxon>Bacillota</taxon>
        <taxon>Negativicutes</taxon>
        <taxon>Acetonemataceae</taxon>
        <taxon>Anaerosporomusa</taxon>
    </lineage>
</organism>
<feature type="binding site" evidence="9">
    <location>
        <position position="39"/>
    </location>
    <ligand>
        <name>ATP</name>
        <dbReference type="ChEBI" id="CHEBI:30616"/>
    </ligand>
</feature>
<dbReference type="AlphaFoldDB" id="A0A154BTQ0"/>
<dbReference type="InterPro" id="IPR008271">
    <property type="entry name" value="Ser/Thr_kinase_AS"/>
</dbReference>
<evidence type="ECO:0000256" key="9">
    <source>
        <dbReference type="PROSITE-ProRule" id="PRU10141"/>
    </source>
</evidence>
<evidence type="ECO:0000313" key="15">
    <source>
        <dbReference type="Proteomes" id="UP000076268"/>
    </source>
</evidence>
<sequence length="624" mass="68896">MINRTLDDRYTLLECVGSGGMADVYRAHDKLLDRSVAVKILHSQFNNDDEFISRFQREAQAAARLSHPNIVNIYDVGKDQDVDYIVMEYVSGETLKQRIQRLGPLPTEMVAFIAIEIAEALENAHQNKIIHCDIKPHNILITRTGRVKVTDFGIARAATSATMTQTGTILGSVHYFSPEQAKGVMITAKSDIYSLGVVMYEMLTGNVPFTGETPISIALKHLQEEVQPPRQVNPEIPPILDMIVVKSLAKNPDDRYADMGAMIADLRLAQNYSRDQHTKRLAKDDYPTQVLPKLTESDNENRAKPTPPEPKQLSFTSRWGTIALLGILMLGFGIGAFLSFGKFWTTNEITVPNVVGKHVETARSIMAEQNLRVTQTDAFSDKVPLGYVISQNPEAGATVKEQRTVALIISRGGEITSVPDVRGLNRRDAELQLKNSGLVVGKVEEAYSADAKPETVINQNPRPPVQISKGSSVDLTISKGPEPRKIALPDFRGATLNAAVTQLETLKLKLGKVIEETSDKYPSGTISNQNPMPGTEVLENSNIDFSVAKNNIAKETKQIKIQVDVPEGPIRQSVQIVATDANGREVLYEGVHKPGERIEKTLEVSSPVRVQVYINNTLKQEKTF</sequence>
<dbReference type="CDD" id="cd14014">
    <property type="entry name" value="STKc_PknB_like"/>
    <property type="match status" value="1"/>
</dbReference>
<name>A0A154BTQ0_ANASB</name>
<feature type="domain" description="PASTA" evidence="13">
    <location>
        <begin position="345"/>
        <end position="411"/>
    </location>
</feature>
<keyword evidence="6 9" id="KW-0067">ATP-binding</keyword>
<dbReference type="Proteomes" id="UP000076268">
    <property type="component" value="Unassembled WGS sequence"/>
</dbReference>
<evidence type="ECO:0000256" key="8">
    <source>
        <dbReference type="ARBA" id="ARBA00048679"/>
    </source>
</evidence>
<evidence type="ECO:0000256" key="1">
    <source>
        <dbReference type="ARBA" id="ARBA00012513"/>
    </source>
</evidence>
<feature type="transmembrane region" description="Helical" evidence="11">
    <location>
        <begin position="319"/>
        <end position="340"/>
    </location>
</feature>
<evidence type="ECO:0000259" key="12">
    <source>
        <dbReference type="PROSITE" id="PS50011"/>
    </source>
</evidence>
<dbReference type="SUPFAM" id="SSF56112">
    <property type="entry name" value="Protein kinase-like (PK-like)"/>
    <property type="match status" value="1"/>
</dbReference>
<feature type="domain" description="Protein kinase" evidence="12">
    <location>
        <begin position="10"/>
        <end position="268"/>
    </location>
</feature>
<dbReference type="InterPro" id="IPR005543">
    <property type="entry name" value="PASTA_dom"/>
</dbReference>
<keyword evidence="11" id="KW-0472">Membrane</keyword>
<evidence type="ECO:0000256" key="6">
    <source>
        <dbReference type="ARBA" id="ARBA00022840"/>
    </source>
</evidence>
<dbReference type="PROSITE" id="PS00107">
    <property type="entry name" value="PROTEIN_KINASE_ATP"/>
    <property type="match status" value="1"/>
</dbReference>
<evidence type="ECO:0000256" key="10">
    <source>
        <dbReference type="SAM" id="MobiDB-lite"/>
    </source>
</evidence>
<keyword evidence="11" id="KW-1133">Transmembrane helix</keyword>
<dbReference type="NCBIfam" id="NF033483">
    <property type="entry name" value="PknB_PASTA_kin"/>
    <property type="match status" value="1"/>
</dbReference>
<dbReference type="RefSeq" id="WP_066239100.1">
    <property type="nucleotide sequence ID" value="NZ_LSGP01000013.1"/>
</dbReference>
<accession>A0A154BTQ0</accession>
<comment type="caution">
    <text evidence="14">The sequence shown here is derived from an EMBL/GenBank/DDBJ whole genome shotgun (WGS) entry which is preliminary data.</text>
</comment>
<feature type="domain" description="PASTA" evidence="13">
    <location>
        <begin position="482"/>
        <end position="549"/>
    </location>
</feature>
<dbReference type="PANTHER" id="PTHR43289">
    <property type="entry name" value="MITOGEN-ACTIVATED PROTEIN KINASE KINASE KINASE 20-RELATED"/>
    <property type="match status" value="1"/>
</dbReference>
<dbReference type="EMBL" id="LSGP01000013">
    <property type="protein sequence ID" value="KYZ77200.1"/>
    <property type="molecule type" value="Genomic_DNA"/>
</dbReference>
<dbReference type="EC" id="2.7.11.1" evidence="1"/>
<keyword evidence="4 9" id="KW-0547">Nucleotide-binding</keyword>
<proteinExistence type="predicted"/>
<comment type="catalytic activity">
    <reaction evidence="7">
        <text>L-threonyl-[protein] + ATP = O-phospho-L-threonyl-[protein] + ADP + H(+)</text>
        <dbReference type="Rhea" id="RHEA:46608"/>
        <dbReference type="Rhea" id="RHEA-COMP:11060"/>
        <dbReference type="Rhea" id="RHEA-COMP:11605"/>
        <dbReference type="ChEBI" id="CHEBI:15378"/>
        <dbReference type="ChEBI" id="CHEBI:30013"/>
        <dbReference type="ChEBI" id="CHEBI:30616"/>
        <dbReference type="ChEBI" id="CHEBI:61977"/>
        <dbReference type="ChEBI" id="CHEBI:456216"/>
        <dbReference type="EC" id="2.7.11.1"/>
    </reaction>
</comment>
<dbReference type="GO" id="GO:0005524">
    <property type="term" value="F:ATP binding"/>
    <property type="evidence" value="ECO:0007669"/>
    <property type="project" value="UniProtKB-UniRule"/>
</dbReference>
<evidence type="ECO:0000256" key="4">
    <source>
        <dbReference type="ARBA" id="ARBA00022741"/>
    </source>
</evidence>
<dbReference type="CDD" id="cd06577">
    <property type="entry name" value="PASTA_pknB"/>
    <property type="match status" value="3"/>
</dbReference>
<evidence type="ECO:0000256" key="7">
    <source>
        <dbReference type="ARBA" id="ARBA00047899"/>
    </source>
</evidence>
<dbReference type="Gene3D" id="3.30.200.20">
    <property type="entry name" value="Phosphorylase Kinase, domain 1"/>
    <property type="match status" value="1"/>
</dbReference>
<evidence type="ECO:0000256" key="3">
    <source>
        <dbReference type="ARBA" id="ARBA00022679"/>
    </source>
</evidence>
<dbReference type="Gene3D" id="1.10.510.10">
    <property type="entry name" value="Transferase(Phosphotransferase) domain 1"/>
    <property type="match status" value="1"/>
</dbReference>
<dbReference type="InterPro" id="IPR011009">
    <property type="entry name" value="Kinase-like_dom_sf"/>
</dbReference>
<dbReference type="InterPro" id="IPR000719">
    <property type="entry name" value="Prot_kinase_dom"/>
</dbReference>
<gene>
    <name evidence="14" type="ORF">AXX12_03445</name>
</gene>
<feature type="domain" description="PASTA" evidence="13">
    <location>
        <begin position="412"/>
        <end position="479"/>
    </location>
</feature>
<protein>
    <recommendedName>
        <fullName evidence="1">non-specific serine/threonine protein kinase</fullName>
        <ecNumber evidence="1">2.7.11.1</ecNumber>
    </recommendedName>
</protein>
<evidence type="ECO:0000256" key="5">
    <source>
        <dbReference type="ARBA" id="ARBA00022777"/>
    </source>
</evidence>
<keyword evidence="3" id="KW-0808">Transferase</keyword>
<evidence type="ECO:0000259" key="13">
    <source>
        <dbReference type="PROSITE" id="PS51178"/>
    </source>
</evidence>
<keyword evidence="15" id="KW-1185">Reference proteome</keyword>
<evidence type="ECO:0000256" key="11">
    <source>
        <dbReference type="SAM" id="Phobius"/>
    </source>
</evidence>
<dbReference type="FunFam" id="1.10.510.10:FF:000021">
    <property type="entry name" value="Serine/threonine protein kinase"/>
    <property type="match status" value="1"/>
</dbReference>
<dbReference type="OrthoDB" id="9788659at2"/>
<dbReference type="Pfam" id="PF03793">
    <property type="entry name" value="PASTA"/>
    <property type="match status" value="3"/>
</dbReference>
<keyword evidence="11" id="KW-0812">Transmembrane</keyword>
<dbReference type="SMART" id="SM00740">
    <property type="entry name" value="PASTA"/>
    <property type="match status" value="3"/>
</dbReference>
<keyword evidence="5 14" id="KW-0418">Kinase</keyword>
<dbReference type="STRING" id="1794912.AXX12_03445"/>